<evidence type="ECO:0000313" key="2">
    <source>
        <dbReference type="Proteomes" id="UP000297229"/>
    </source>
</evidence>
<name>A0A4Z1JH42_9HELO</name>
<reference evidence="1 2" key="1">
    <citation type="submission" date="2017-12" db="EMBL/GenBank/DDBJ databases">
        <title>Comparative genomics of Botrytis spp.</title>
        <authorList>
            <person name="Valero-Jimenez C.A."/>
            <person name="Tapia P."/>
            <person name="Veloso J."/>
            <person name="Silva-Moreno E."/>
            <person name="Staats M."/>
            <person name="Valdes J.H."/>
            <person name="Van Kan J.A.L."/>
        </authorList>
    </citation>
    <scope>NUCLEOTIDE SEQUENCE [LARGE SCALE GENOMIC DNA]</scope>
    <source>
        <strain evidence="1 2">Be9601</strain>
    </source>
</reference>
<dbReference type="Proteomes" id="UP000297229">
    <property type="component" value="Unassembled WGS sequence"/>
</dbReference>
<organism evidence="1 2">
    <name type="scientific">Botrytis elliptica</name>
    <dbReference type="NCBI Taxonomy" id="278938"/>
    <lineage>
        <taxon>Eukaryota</taxon>
        <taxon>Fungi</taxon>
        <taxon>Dikarya</taxon>
        <taxon>Ascomycota</taxon>
        <taxon>Pezizomycotina</taxon>
        <taxon>Leotiomycetes</taxon>
        <taxon>Helotiales</taxon>
        <taxon>Sclerotiniaceae</taxon>
        <taxon>Botrytis</taxon>
    </lineage>
</organism>
<evidence type="ECO:0000313" key="1">
    <source>
        <dbReference type="EMBL" id="TGO72908.1"/>
    </source>
</evidence>
<comment type="caution">
    <text evidence="1">The sequence shown here is derived from an EMBL/GenBank/DDBJ whole genome shotgun (WGS) entry which is preliminary data.</text>
</comment>
<keyword evidence="2" id="KW-1185">Reference proteome</keyword>
<protein>
    <submittedName>
        <fullName evidence="1">Uncharacterized protein</fullName>
    </submittedName>
</protein>
<dbReference type="AlphaFoldDB" id="A0A4Z1JH42"/>
<sequence length="64" mass="7483">MNPKTNETINELQYQIWGDLESWPNYVRNSNVTYDNKGQTMIIVLKTSYKDPQTLMESLAIEKS</sequence>
<gene>
    <name evidence="1" type="ORF">BELL_0408g00020</name>
</gene>
<accession>A0A4Z1JH42</accession>
<proteinExistence type="predicted"/>
<dbReference type="EMBL" id="PQXM01000406">
    <property type="protein sequence ID" value="TGO72908.1"/>
    <property type="molecule type" value="Genomic_DNA"/>
</dbReference>